<keyword evidence="3" id="KW-1185">Reference proteome</keyword>
<gene>
    <name evidence="2" type="ORF">EJN92_10250</name>
</gene>
<dbReference type="RefSeq" id="WP_126127729.1">
    <property type="nucleotide sequence ID" value="NZ_CP034464.1"/>
</dbReference>
<evidence type="ECO:0008006" key="4">
    <source>
        <dbReference type="Google" id="ProtNLM"/>
    </source>
</evidence>
<proteinExistence type="predicted"/>
<keyword evidence="1" id="KW-0732">Signal</keyword>
<dbReference type="InterPro" id="IPR029033">
    <property type="entry name" value="His_PPase_superfam"/>
</dbReference>
<dbReference type="AlphaFoldDB" id="A0A3Q9BRZ4"/>
<dbReference type="KEGG" id="upv:EJN92_10250"/>
<feature type="signal peptide" evidence="1">
    <location>
        <begin position="1"/>
        <end position="25"/>
    </location>
</feature>
<feature type="chain" id="PRO_5018768674" description="Histidine phosphatase family protein" evidence="1">
    <location>
        <begin position="26"/>
        <end position="179"/>
    </location>
</feature>
<evidence type="ECO:0000313" key="2">
    <source>
        <dbReference type="EMBL" id="AZP12347.1"/>
    </source>
</evidence>
<sequence length="179" mass="18880">MTFLSRVLGALALLLATLLPSLANAESKFIYVTRHAEKADASTDPALSPAGLIRAQNIAATLKDAGIAYIFTTTFERTRQTAAPLATLRNLTTQTYHANTPSAMAALAQQLRALPGNTLLVGHSNTVPELVRLLGGQAVPAMAETEFDRVYQIAIGTNGDLSTSLLHSLPISTQSSAAH</sequence>
<name>A0A3Q9BRZ4_9BURK</name>
<dbReference type="CDD" id="cd07067">
    <property type="entry name" value="HP_PGM_like"/>
    <property type="match status" value="1"/>
</dbReference>
<dbReference type="InterPro" id="IPR013078">
    <property type="entry name" value="His_Pase_superF_clade-1"/>
</dbReference>
<accession>A0A3Q9BRZ4</accession>
<protein>
    <recommendedName>
        <fullName evidence="4">Histidine phosphatase family protein</fullName>
    </recommendedName>
</protein>
<evidence type="ECO:0000256" key="1">
    <source>
        <dbReference type="SAM" id="SignalP"/>
    </source>
</evidence>
<evidence type="ECO:0000313" key="3">
    <source>
        <dbReference type="Proteomes" id="UP000275663"/>
    </source>
</evidence>
<reference evidence="2 3" key="1">
    <citation type="journal article" date="2011" name="Int. J. Syst. Evol. Microbiol.">
        <title>Description of Undibacterium oligocarboniphilum sp. nov., isolated from purified water, and Undibacterium pigrum strain CCUG 49012 as the type strain of Undibacterium parvum sp. nov., and emended descriptions of the genus Undibacterium and the species Undibacterium pigrum.</title>
        <authorList>
            <person name="Eder W."/>
            <person name="Wanner G."/>
            <person name="Ludwig W."/>
            <person name="Busse H.J."/>
            <person name="Ziemke-Kageler F."/>
            <person name="Lang E."/>
        </authorList>
    </citation>
    <scope>NUCLEOTIDE SEQUENCE [LARGE SCALE GENOMIC DNA]</scope>
    <source>
        <strain evidence="2 3">DSM 23061</strain>
    </source>
</reference>
<organism evidence="2 3">
    <name type="scientific">Undibacterium parvum</name>
    <dbReference type="NCBI Taxonomy" id="401471"/>
    <lineage>
        <taxon>Bacteria</taxon>
        <taxon>Pseudomonadati</taxon>
        <taxon>Pseudomonadota</taxon>
        <taxon>Betaproteobacteria</taxon>
        <taxon>Burkholderiales</taxon>
        <taxon>Oxalobacteraceae</taxon>
        <taxon>Undibacterium</taxon>
    </lineage>
</organism>
<dbReference type="SUPFAM" id="SSF53254">
    <property type="entry name" value="Phosphoglycerate mutase-like"/>
    <property type="match status" value="1"/>
</dbReference>
<dbReference type="Pfam" id="PF00300">
    <property type="entry name" value="His_Phos_1"/>
    <property type="match status" value="1"/>
</dbReference>
<dbReference type="Gene3D" id="3.40.50.1240">
    <property type="entry name" value="Phosphoglycerate mutase-like"/>
    <property type="match status" value="1"/>
</dbReference>
<dbReference type="OrthoDB" id="3296006at2"/>
<dbReference type="Proteomes" id="UP000275663">
    <property type="component" value="Chromosome"/>
</dbReference>
<dbReference type="EMBL" id="CP034464">
    <property type="protein sequence ID" value="AZP12347.1"/>
    <property type="molecule type" value="Genomic_DNA"/>
</dbReference>